<evidence type="ECO:0000313" key="10">
    <source>
        <dbReference type="EMBL" id="KAK8741438.1"/>
    </source>
</evidence>
<comment type="subcellular location">
    <subcellularLocation>
        <location evidence="1">Mitochondrion inner membrane</location>
        <topology evidence="1">Multi-pass membrane protein</topology>
    </subcellularLocation>
</comment>
<evidence type="ECO:0000256" key="4">
    <source>
        <dbReference type="ARBA" id="ARBA00022692"/>
    </source>
</evidence>
<dbReference type="PANTHER" id="PTHR13603">
    <property type="entry name" value="TRANSMEMBRANE PROTEIN 186"/>
    <property type="match status" value="1"/>
</dbReference>
<dbReference type="InterPro" id="IPR026571">
    <property type="entry name" value="Tmem186"/>
</dbReference>
<evidence type="ECO:0000256" key="9">
    <source>
        <dbReference type="SAM" id="Phobius"/>
    </source>
</evidence>
<gene>
    <name evidence="10" type="ORF">OTU49_002220</name>
</gene>
<dbReference type="GO" id="GO:0005743">
    <property type="term" value="C:mitochondrial inner membrane"/>
    <property type="evidence" value="ECO:0007669"/>
    <property type="project" value="UniProtKB-SubCell"/>
</dbReference>
<evidence type="ECO:0000256" key="1">
    <source>
        <dbReference type="ARBA" id="ARBA00004448"/>
    </source>
</evidence>
<evidence type="ECO:0000256" key="5">
    <source>
        <dbReference type="ARBA" id="ARBA00022792"/>
    </source>
</evidence>
<keyword evidence="6 9" id="KW-1133">Transmembrane helix</keyword>
<dbReference type="AlphaFoldDB" id="A0AAW0XNB5"/>
<keyword evidence="8 9" id="KW-0472">Membrane</keyword>
<proteinExistence type="inferred from homology"/>
<keyword evidence="5" id="KW-0999">Mitochondrion inner membrane</keyword>
<feature type="transmembrane region" description="Helical" evidence="9">
    <location>
        <begin position="105"/>
        <end position="122"/>
    </location>
</feature>
<dbReference type="EMBL" id="JARKIK010000030">
    <property type="protein sequence ID" value="KAK8741440.1"/>
    <property type="molecule type" value="Genomic_DNA"/>
</dbReference>
<evidence type="ECO:0000256" key="3">
    <source>
        <dbReference type="ARBA" id="ARBA00014604"/>
    </source>
</evidence>
<keyword evidence="11" id="KW-1185">Reference proteome</keyword>
<evidence type="ECO:0000313" key="11">
    <source>
        <dbReference type="Proteomes" id="UP001445076"/>
    </source>
</evidence>
<evidence type="ECO:0000256" key="8">
    <source>
        <dbReference type="ARBA" id="ARBA00023136"/>
    </source>
</evidence>
<dbReference type="EMBL" id="JARKIK010000030">
    <property type="protein sequence ID" value="KAK8741441.1"/>
    <property type="molecule type" value="Genomic_DNA"/>
</dbReference>
<name>A0AAW0XNB5_CHEQU</name>
<evidence type="ECO:0000256" key="2">
    <source>
        <dbReference type="ARBA" id="ARBA00007020"/>
    </source>
</evidence>
<sequence>MLSTALSQQVYRRGIPLVAFLRCNTNVVRPLCSATRQHQCKESQIITTSKPLQNGNSFQMIYKFPHIRLARSLCRLKIHQTALTCLALPAAGYFAYVGLLGLERFVGVAAINGLALVMLYVMGEIFRRIVGHVYYDTQSSLAKVSHLNFWGSRKDIYIPSSDIVPIADTSDNPADIYVRLLRYSQPKFSLFLFLRFGGIIDHEKFSIVFGSLKPEQ</sequence>
<evidence type="ECO:0000256" key="6">
    <source>
        <dbReference type="ARBA" id="ARBA00022989"/>
    </source>
</evidence>
<feature type="transmembrane region" description="Helical" evidence="9">
    <location>
        <begin position="81"/>
        <end position="99"/>
    </location>
</feature>
<reference evidence="10" key="2">
    <citation type="submission" date="2024-01" db="EMBL/GenBank/DDBJ databases">
        <authorList>
            <person name="He J."/>
            <person name="Wang M."/>
            <person name="Zheng J."/>
            <person name="Liu Z."/>
        </authorList>
    </citation>
    <scope>NUCLEOTIDE SEQUENCE</scope>
    <source>
        <strain evidence="10">ZL_2023a</strain>
        <tissue evidence="10">Muscle</tissue>
    </source>
</reference>
<keyword evidence="4 9" id="KW-0812">Transmembrane</keyword>
<evidence type="ECO:0000256" key="7">
    <source>
        <dbReference type="ARBA" id="ARBA00023128"/>
    </source>
</evidence>
<dbReference type="EMBL" id="JARKIK010000030">
    <property type="protein sequence ID" value="KAK8741438.1"/>
    <property type="molecule type" value="Genomic_DNA"/>
</dbReference>
<accession>A0AAW0XNB5</accession>
<dbReference type="Proteomes" id="UP001445076">
    <property type="component" value="Unassembled WGS sequence"/>
</dbReference>
<protein>
    <recommendedName>
        <fullName evidence="3">Transmembrane protein 186</fullName>
    </recommendedName>
</protein>
<comment type="caution">
    <text evidence="10">The sequence shown here is derived from an EMBL/GenBank/DDBJ whole genome shotgun (WGS) entry which is preliminary data.</text>
</comment>
<keyword evidence="7" id="KW-0496">Mitochondrion</keyword>
<organism evidence="10 11">
    <name type="scientific">Cherax quadricarinatus</name>
    <name type="common">Australian red claw crayfish</name>
    <dbReference type="NCBI Taxonomy" id="27406"/>
    <lineage>
        <taxon>Eukaryota</taxon>
        <taxon>Metazoa</taxon>
        <taxon>Ecdysozoa</taxon>
        <taxon>Arthropoda</taxon>
        <taxon>Crustacea</taxon>
        <taxon>Multicrustacea</taxon>
        <taxon>Malacostraca</taxon>
        <taxon>Eumalacostraca</taxon>
        <taxon>Eucarida</taxon>
        <taxon>Decapoda</taxon>
        <taxon>Pleocyemata</taxon>
        <taxon>Astacidea</taxon>
        <taxon>Parastacoidea</taxon>
        <taxon>Parastacidae</taxon>
        <taxon>Cherax</taxon>
    </lineage>
</organism>
<comment type="similarity">
    <text evidence="2">Belongs to the TMEM186 family.</text>
</comment>
<reference evidence="10 11" key="1">
    <citation type="journal article" date="2024" name="BMC Genomics">
        <title>Genome assembly of redclaw crayfish (Cherax quadricarinatus) provides insights into its immune adaptation and hypoxia tolerance.</title>
        <authorList>
            <person name="Liu Z."/>
            <person name="Zheng J."/>
            <person name="Li H."/>
            <person name="Fang K."/>
            <person name="Wang S."/>
            <person name="He J."/>
            <person name="Zhou D."/>
            <person name="Weng S."/>
            <person name="Chi M."/>
            <person name="Gu Z."/>
            <person name="He J."/>
            <person name="Li F."/>
            <person name="Wang M."/>
        </authorList>
    </citation>
    <scope>NUCLEOTIDE SEQUENCE [LARGE SCALE GENOMIC DNA]</scope>
    <source>
        <strain evidence="10">ZL_2023a</strain>
    </source>
</reference>
<dbReference type="PANTHER" id="PTHR13603:SF1">
    <property type="entry name" value="TRANSMEMBRANE PROTEIN 186"/>
    <property type="match status" value="1"/>
</dbReference>